<name>A0A2T0X1N8_9RHOB</name>
<reference evidence="2 3" key="1">
    <citation type="submission" date="2018-03" db="EMBL/GenBank/DDBJ databases">
        <title>Genomic Encyclopedia of Archaeal and Bacterial Type Strains, Phase II (KMG-II): from individual species to whole genera.</title>
        <authorList>
            <person name="Goeker M."/>
        </authorList>
    </citation>
    <scope>NUCLEOTIDE SEQUENCE [LARGE SCALE GENOMIC DNA]</scope>
    <source>
        <strain evidence="2 3">DSM 29318</strain>
    </source>
</reference>
<proteinExistence type="predicted"/>
<feature type="transmembrane region" description="Helical" evidence="1">
    <location>
        <begin position="34"/>
        <end position="53"/>
    </location>
</feature>
<accession>A0A2T0X1N8</accession>
<dbReference type="InterPro" id="IPR012347">
    <property type="entry name" value="Ferritin-like"/>
</dbReference>
<keyword evidence="1" id="KW-0812">Transmembrane</keyword>
<dbReference type="Proteomes" id="UP000238801">
    <property type="component" value="Unassembled WGS sequence"/>
</dbReference>
<organism evidence="2 3">
    <name type="scientific">Hasllibacter halocynthiae</name>
    <dbReference type="NCBI Taxonomy" id="595589"/>
    <lineage>
        <taxon>Bacteria</taxon>
        <taxon>Pseudomonadati</taxon>
        <taxon>Pseudomonadota</taxon>
        <taxon>Alphaproteobacteria</taxon>
        <taxon>Rhodobacterales</taxon>
        <taxon>Roseobacteraceae</taxon>
        <taxon>Hasllibacter</taxon>
    </lineage>
</organism>
<evidence type="ECO:0000313" key="3">
    <source>
        <dbReference type="Proteomes" id="UP000238801"/>
    </source>
</evidence>
<keyword evidence="3" id="KW-1185">Reference proteome</keyword>
<keyword evidence="1" id="KW-0472">Membrane</keyword>
<protein>
    <submittedName>
        <fullName evidence="2">Uncharacterized protein (DUF305 family)</fullName>
    </submittedName>
</protein>
<evidence type="ECO:0000256" key="1">
    <source>
        <dbReference type="SAM" id="Phobius"/>
    </source>
</evidence>
<evidence type="ECO:0000313" key="2">
    <source>
        <dbReference type="EMBL" id="PRY92858.1"/>
    </source>
</evidence>
<dbReference type="EMBL" id="PVTT01000002">
    <property type="protein sequence ID" value="PRY92858.1"/>
    <property type="molecule type" value="Genomic_DNA"/>
</dbReference>
<comment type="caution">
    <text evidence="2">The sequence shown here is derived from an EMBL/GenBank/DDBJ whole genome shotgun (WGS) entry which is preliminary data.</text>
</comment>
<dbReference type="AlphaFoldDB" id="A0A2T0X1N8"/>
<keyword evidence="1" id="KW-1133">Transmembrane helix</keyword>
<gene>
    <name evidence="2" type="ORF">BCF33_1720</name>
</gene>
<dbReference type="Gene3D" id="1.20.1260.10">
    <property type="match status" value="1"/>
</dbReference>
<sequence>MAAPRRGPRPNHLAGGALGPARIVKEHPMDRRTILLGSGLVAVSPLAFGAALAQGVAPEKLPMLQVGTLSKQMSQLALERVTDPSLTTFAQLEIAEIDAIMQAFGASEPAPLTEGQAARLEAFRTAPDPDRLFVEEEIAAHEAALPIARNYAGTGEDPTARGGAIVAVASIETHLAMLRGFEATI</sequence>